<dbReference type="Proteomes" id="UP000473325">
    <property type="component" value="Unassembled WGS sequence"/>
</dbReference>
<comment type="caution">
    <text evidence="1">The sequence shown here is derived from an EMBL/GenBank/DDBJ whole genome shotgun (WGS) entry which is preliminary data.</text>
</comment>
<dbReference type="EMBL" id="WUEK01000017">
    <property type="protein sequence ID" value="MXG92078.1"/>
    <property type="molecule type" value="Genomic_DNA"/>
</dbReference>
<dbReference type="RefSeq" id="WP_160880010.1">
    <property type="nucleotide sequence ID" value="NZ_WUEK01000017.1"/>
</dbReference>
<keyword evidence="2" id="KW-1185">Reference proteome</keyword>
<evidence type="ECO:0000313" key="1">
    <source>
        <dbReference type="EMBL" id="MXG92078.1"/>
    </source>
</evidence>
<evidence type="ECO:0000313" key="2">
    <source>
        <dbReference type="Proteomes" id="UP000473325"/>
    </source>
</evidence>
<reference evidence="1 2" key="1">
    <citation type="submission" date="2019-12" db="EMBL/GenBank/DDBJ databases">
        <authorList>
            <person name="Kun Z."/>
        </authorList>
    </citation>
    <scope>NUCLEOTIDE SEQUENCE [LARGE SCALE GENOMIC DNA]</scope>
    <source>
        <strain evidence="1 2">YIM 123512</strain>
    </source>
</reference>
<protein>
    <submittedName>
        <fullName evidence="1">Uncharacterized protein</fullName>
    </submittedName>
</protein>
<name>A0A6L7F4A1_9ACTN</name>
<organism evidence="1 2">
    <name type="scientific">Nocardioides flavescens</name>
    <dbReference type="NCBI Taxonomy" id="2691959"/>
    <lineage>
        <taxon>Bacteria</taxon>
        <taxon>Bacillati</taxon>
        <taxon>Actinomycetota</taxon>
        <taxon>Actinomycetes</taxon>
        <taxon>Propionibacteriales</taxon>
        <taxon>Nocardioidaceae</taxon>
        <taxon>Nocardioides</taxon>
    </lineage>
</organism>
<dbReference type="AlphaFoldDB" id="A0A6L7F4A1"/>
<accession>A0A6L7F4A1</accession>
<proteinExistence type="predicted"/>
<sequence>MSDSSADWEALTTGLGPGTGGPVPAAVVAMLRATSPMEADEAYWRIDNRVVVQGQLFEAAVPTARMVADALCRREATRDGFLRGVDLLVEVVNGESHHEEVSRGRPALGDACRRELRPYVPCFERMVERAEGPLLYGLLCLLDALETDRSRWAGVLDTVQVRRLGPEVGTWTAEFRDVDSSQSPDS</sequence>
<gene>
    <name evidence="1" type="ORF">GRQ65_21265</name>
</gene>